<name>A0AAD8LEP5_TARER</name>
<dbReference type="AlphaFoldDB" id="A0AAD8LEP5"/>
<comment type="caution">
    <text evidence="1">The sequence shown here is derived from an EMBL/GenBank/DDBJ whole genome shotgun (WGS) entry which is preliminary data.</text>
</comment>
<sequence length="76" mass="8910">MCFGCDMPKIIGYSVMQKLLLNCKTSLCDVALHCRWMEAYNQELLLELVVVALHPQSLLLSRRKRRKLKRKMSLMI</sequence>
<evidence type="ECO:0000313" key="1">
    <source>
        <dbReference type="EMBL" id="KAK1440864.1"/>
    </source>
</evidence>
<proteinExistence type="predicted"/>
<keyword evidence="2" id="KW-1185">Reference proteome</keyword>
<gene>
    <name evidence="1" type="ORF">QVD17_06696</name>
</gene>
<reference evidence="1" key="1">
    <citation type="journal article" date="2023" name="bioRxiv">
        <title>Improved chromosome-level genome assembly for marigold (Tagetes erecta).</title>
        <authorList>
            <person name="Jiang F."/>
            <person name="Yuan L."/>
            <person name="Wang S."/>
            <person name="Wang H."/>
            <person name="Xu D."/>
            <person name="Wang A."/>
            <person name="Fan W."/>
        </authorList>
    </citation>
    <scope>NUCLEOTIDE SEQUENCE</scope>
    <source>
        <strain evidence="1">WSJ</strain>
        <tissue evidence="1">Leaf</tissue>
    </source>
</reference>
<protein>
    <submittedName>
        <fullName evidence="1">Uncharacterized protein</fullName>
    </submittedName>
</protein>
<dbReference type="EMBL" id="JAUHHV010000001">
    <property type="protein sequence ID" value="KAK1440864.1"/>
    <property type="molecule type" value="Genomic_DNA"/>
</dbReference>
<organism evidence="1 2">
    <name type="scientific">Tagetes erecta</name>
    <name type="common">African marigold</name>
    <dbReference type="NCBI Taxonomy" id="13708"/>
    <lineage>
        <taxon>Eukaryota</taxon>
        <taxon>Viridiplantae</taxon>
        <taxon>Streptophyta</taxon>
        <taxon>Embryophyta</taxon>
        <taxon>Tracheophyta</taxon>
        <taxon>Spermatophyta</taxon>
        <taxon>Magnoliopsida</taxon>
        <taxon>eudicotyledons</taxon>
        <taxon>Gunneridae</taxon>
        <taxon>Pentapetalae</taxon>
        <taxon>asterids</taxon>
        <taxon>campanulids</taxon>
        <taxon>Asterales</taxon>
        <taxon>Asteraceae</taxon>
        <taxon>Asteroideae</taxon>
        <taxon>Heliantheae alliance</taxon>
        <taxon>Tageteae</taxon>
        <taxon>Tagetes</taxon>
    </lineage>
</organism>
<evidence type="ECO:0000313" key="2">
    <source>
        <dbReference type="Proteomes" id="UP001229421"/>
    </source>
</evidence>
<dbReference type="Proteomes" id="UP001229421">
    <property type="component" value="Unassembled WGS sequence"/>
</dbReference>
<accession>A0AAD8LEP5</accession>